<dbReference type="Gene3D" id="3.30.70.270">
    <property type="match status" value="1"/>
</dbReference>
<dbReference type="FunFam" id="3.30.70.270:FF:000001">
    <property type="entry name" value="Diguanylate cyclase domain protein"/>
    <property type="match status" value="1"/>
</dbReference>
<protein>
    <submittedName>
        <fullName evidence="2">GGDEF domain-containing protein</fullName>
    </submittedName>
</protein>
<proteinExistence type="predicted"/>
<dbReference type="PANTHER" id="PTHR46663">
    <property type="entry name" value="DIGUANYLATE CYCLASE DGCT-RELATED"/>
    <property type="match status" value="1"/>
</dbReference>
<dbReference type="InterPro" id="IPR000160">
    <property type="entry name" value="GGDEF_dom"/>
</dbReference>
<dbReference type="CDD" id="cd01949">
    <property type="entry name" value="GGDEF"/>
    <property type="match status" value="1"/>
</dbReference>
<evidence type="ECO:0000313" key="2">
    <source>
        <dbReference type="EMBL" id="MBH9552129.1"/>
    </source>
</evidence>
<dbReference type="AlphaFoldDB" id="A0A931IU12"/>
<name>A0A931IU12_9BURK</name>
<dbReference type="SUPFAM" id="SSF55073">
    <property type="entry name" value="Nucleotide cyclase"/>
    <property type="match status" value="1"/>
</dbReference>
<organism evidence="2 3">
    <name type="scientific">Inhella gelatinilytica</name>
    <dbReference type="NCBI Taxonomy" id="2795030"/>
    <lineage>
        <taxon>Bacteria</taxon>
        <taxon>Pseudomonadati</taxon>
        <taxon>Pseudomonadota</taxon>
        <taxon>Betaproteobacteria</taxon>
        <taxon>Burkholderiales</taxon>
        <taxon>Sphaerotilaceae</taxon>
        <taxon>Inhella</taxon>
    </lineage>
</organism>
<dbReference type="EMBL" id="JAEDAL010000001">
    <property type="protein sequence ID" value="MBH9552129.1"/>
    <property type="molecule type" value="Genomic_DNA"/>
</dbReference>
<dbReference type="NCBIfam" id="TIGR00254">
    <property type="entry name" value="GGDEF"/>
    <property type="match status" value="1"/>
</dbReference>
<evidence type="ECO:0000313" key="3">
    <source>
        <dbReference type="Proteomes" id="UP000620139"/>
    </source>
</evidence>
<dbReference type="Proteomes" id="UP000620139">
    <property type="component" value="Unassembled WGS sequence"/>
</dbReference>
<dbReference type="GO" id="GO:0003824">
    <property type="term" value="F:catalytic activity"/>
    <property type="evidence" value="ECO:0007669"/>
    <property type="project" value="UniProtKB-ARBA"/>
</dbReference>
<dbReference type="PROSITE" id="PS50887">
    <property type="entry name" value="GGDEF"/>
    <property type="match status" value="1"/>
</dbReference>
<sequence length="239" mass="25325">MLRGLLGAGVLALLAGLGMAMWVALRVLATVHALNTAALNLHQGGAFQLPPLQLREAQEVGQALHRAAHAIEQVQYMANHDLLTGLANRGLFFEVARQRLELARRQQRPVALLALDLDGFKAVNDTEGHAAGDSLLKEVAERLQASCRQADLVARLGGDEFVVLLSDSDAHQARQTGDRLLAALAPPWTASTQAVTASVGLALFPDHAQALDDLMLEADRALYAAKGNGKSRLAVAGSA</sequence>
<dbReference type="RefSeq" id="WP_198099702.1">
    <property type="nucleotide sequence ID" value="NZ_JAEDAL010000001.1"/>
</dbReference>
<dbReference type="Pfam" id="PF00990">
    <property type="entry name" value="GGDEF"/>
    <property type="match status" value="1"/>
</dbReference>
<feature type="domain" description="GGDEF" evidence="1">
    <location>
        <begin position="108"/>
        <end position="238"/>
    </location>
</feature>
<dbReference type="SMART" id="SM00267">
    <property type="entry name" value="GGDEF"/>
    <property type="match status" value="1"/>
</dbReference>
<reference evidence="2" key="1">
    <citation type="submission" date="2020-12" db="EMBL/GenBank/DDBJ databases">
        <title>The genome sequence of Inhella sp. 4Y17.</title>
        <authorList>
            <person name="Liu Y."/>
        </authorList>
    </citation>
    <scope>NUCLEOTIDE SEQUENCE</scope>
    <source>
        <strain evidence="2">4Y10</strain>
    </source>
</reference>
<dbReference type="InterPro" id="IPR043128">
    <property type="entry name" value="Rev_trsase/Diguanyl_cyclase"/>
</dbReference>
<gene>
    <name evidence="2" type="ORF">I7X43_04615</name>
</gene>
<keyword evidence="3" id="KW-1185">Reference proteome</keyword>
<evidence type="ECO:0000259" key="1">
    <source>
        <dbReference type="PROSITE" id="PS50887"/>
    </source>
</evidence>
<dbReference type="InterPro" id="IPR052163">
    <property type="entry name" value="DGC-Regulatory_Protein"/>
</dbReference>
<dbReference type="InterPro" id="IPR029787">
    <property type="entry name" value="Nucleotide_cyclase"/>
</dbReference>
<comment type="caution">
    <text evidence="2">The sequence shown here is derived from an EMBL/GenBank/DDBJ whole genome shotgun (WGS) entry which is preliminary data.</text>
</comment>
<dbReference type="PANTHER" id="PTHR46663:SF2">
    <property type="entry name" value="GGDEF DOMAIN-CONTAINING PROTEIN"/>
    <property type="match status" value="1"/>
</dbReference>
<accession>A0A931IU12</accession>